<gene>
    <name evidence="1" type="ORF">PPENT_87.1.T0140414</name>
</gene>
<organism evidence="1 2">
    <name type="scientific">Paramecium pentaurelia</name>
    <dbReference type="NCBI Taxonomy" id="43138"/>
    <lineage>
        <taxon>Eukaryota</taxon>
        <taxon>Sar</taxon>
        <taxon>Alveolata</taxon>
        <taxon>Ciliophora</taxon>
        <taxon>Intramacronucleata</taxon>
        <taxon>Oligohymenophorea</taxon>
        <taxon>Peniculida</taxon>
        <taxon>Parameciidae</taxon>
        <taxon>Paramecium</taxon>
    </lineage>
</organism>
<evidence type="ECO:0000313" key="2">
    <source>
        <dbReference type="Proteomes" id="UP000689195"/>
    </source>
</evidence>
<dbReference type="EMBL" id="CAJJDO010000014">
    <property type="protein sequence ID" value="CAD8145754.1"/>
    <property type="molecule type" value="Genomic_DNA"/>
</dbReference>
<dbReference type="Proteomes" id="UP000689195">
    <property type="component" value="Unassembled WGS sequence"/>
</dbReference>
<reference evidence="1" key="1">
    <citation type="submission" date="2021-01" db="EMBL/GenBank/DDBJ databases">
        <authorList>
            <consortium name="Genoscope - CEA"/>
            <person name="William W."/>
        </authorList>
    </citation>
    <scope>NUCLEOTIDE SEQUENCE</scope>
</reference>
<keyword evidence="2" id="KW-1185">Reference proteome</keyword>
<evidence type="ECO:0000313" key="1">
    <source>
        <dbReference type="EMBL" id="CAD8145754.1"/>
    </source>
</evidence>
<dbReference type="AlphaFoldDB" id="A0A8S1T4I6"/>
<comment type="caution">
    <text evidence="1">The sequence shown here is derived from an EMBL/GenBank/DDBJ whole genome shotgun (WGS) entry which is preliminary data.</text>
</comment>
<sequence>MTTLQIKNLTFINNIMHEYIQDNLKVSALVFNIDCQQASVILIKSQLSGNMVFNSTNSLIMIKGKSLIMSDCQFFNNSIFDYSIIQPHILLGFSDQDQIYLEDIQKMFQIKSSFENAQFIMEELKIKNCKFQNSQGSYGGAFQVIAQNYCNIQLINLSFKNVMTAFQEENEQGGSLFIDSSASQSLNLTIRDYQC</sequence>
<protein>
    <submittedName>
        <fullName evidence="1">Uncharacterized protein</fullName>
    </submittedName>
</protein>
<dbReference type="OrthoDB" id="10639313at2759"/>
<accession>A0A8S1T4I6</accession>
<dbReference type="PANTHER" id="PTHR11319">
    <property type="entry name" value="G PROTEIN-COUPLED RECEPTOR-RELATED"/>
    <property type="match status" value="1"/>
</dbReference>
<proteinExistence type="predicted"/>
<dbReference type="PANTHER" id="PTHR11319:SF35">
    <property type="entry name" value="OUTER MEMBRANE PROTEIN PMPC-RELATED"/>
    <property type="match status" value="1"/>
</dbReference>
<name>A0A8S1T4I6_9CILI</name>